<evidence type="ECO:0000313" key="3">
    <source>
        <dbReference type="Proteomes" id="UP000571950"/>
    </source>
</evidence>
<sequence length="329" mass="36378">MADTNPFAYSVPALEYAAEDDILVLGRGAGAVNVYARGFLRRDGSGVYTTSGEALVAGAIGCTVLTLRGPSTSAWQQAVQWTDSAGALKWSIGPDVLNNGGRNFYIWDAVDSNVRLLIEADDARLRANLLPAYDNGFNLGWSSLRWKDTYLVNSPTVTSDEREKLWIGVREDSRAVWLRIAARIFEELGFYQWRDAVEAKGEDGARWHFGARAQRVWAIVADEGMAPPLIDGLPDPAWAGPPAPAFLCFDRWDAEHEEEPVYSEALVGEDDKPLQIATRTVVSREAGNRFGFRVDQLGLLLDWSLHMEREADRVEIAELHARVAVLEAA</sequence>
<gene>
    <name evidence="2" type="ORF">GGR43_004070</name>
</gene>
<keyword evidence="3" id="KW-1185">Reference proteome</keyword>
<evidence type="ECO:0000259" key="1">
    <source>
        <dbReference type="PROSITE" id="PS51688"/>
    </source>
</evidence>
<dbReference type="RefSeq" id="WP_188073609.1">
    <property type="nucleotide sequence ID" value="NZ_BSPS01000069.1"/>
</dbReference>
<dbReference type="InterPro" id="IPR036388">
    <property type="entry name" value="WH-like_DNA-bd_sf"/>
</dbReference>
<dbReference type="PROSITE" id="PS51688">
    <property type="entry name" value="ICA"/>
    <property type="match status" value="1"/>
</dbReference>
<dbReference type="AlphaFoldDB" id="A0A7W6BNR9"/>
<dbReference type="EMBL" id="JACIDT010000022">
    <property type="protein sequence ID" value="MBB3928326.1"/>
    <property type="molecule type" value="Genomic_DNA"/>
</dbReference>
<accession>A0A7W6BNR9</accession>
<protein>
    <recommendedName>
        <fullName evidence="1">Peptidase S74 domain-containing protein</fullName>
    </recommendedName>
</protein>
<organism evidence="2 3">
    <name type="scientific">Sphingobium jiangsuense</name>
    <dbReference type="NCBI Taxonomy" id="870476"/>
    <lineage>
        <taxon>Bacteria</taxon>
        <taxon>Pseudomonadati</taxon>
        <taxon>Pseudomonadota</taxon>
        <taxon>Alphaproteobacteria</taxon>
        <taxon>Sphingomonadales</taxon>
        <taxon>Sphingomonadaceae</taxon>
        <taxon>Sphingobium</taxon>
    </lineage>
</organism>
<proteinExistence type="predicted"/>
<evidence type="ECO:0000313" key="2">
    <source>
        <dbReference type="EMBL" id="MBB3928326.1"/>
    </source>
</evidence>
<reference evidence="2 3" key="1">
    <citation type="submission" date="2020-08" db="EMBL/GenBank/DDBJ databases">
        <title>Genomic Encyclopedia of Type Strains, Phase IV (KMG-IV): sequencing the most valuable type-strain genomes for metagenomic binning, comparative biology and taxonomic classification.</title>
        <authorList>
            <person name="Goeker M."/>
        </authorList>
    </citation>
    <scope>NUCLEOTIDE SEQUENCE [LARGE SCALE GENOMIC DNA]</scope>
    <source>
        <strain evidence="2 3">DSM 26189</strain>
    </source>
</reference>
<dbReference type="InterPro" id="IPR030392">
    <property type="entry name" value="S74_ICA"/>
</dbReference>
<dbReference type="Proteomes" id="UP000571950">
    <property type="component" value="Unassembled WGS sequence"/>
</dbReference>
<dbReference type="Pfam" id="PF13884">
    <property type="entry name" value="Peptidase_S74"/>
    <property type="match status" value="1"/>
</dbReference>
<feature type="domain" description="Peptidase S74" evidence="1">
    <location>
        <begin position="159"/>
        <end position="323"/>
    </location>
</feature>
<comment type="caution">
    <text evidence="2">The sequence shown here is derived from an EMBL/GenBank/DDBJ whole genome shotgun (WGS) entry which is preliminary data.</text>
</comment>
<dbReference type="Gene3D" id="1.10.10.10">
    <property type="entry name" value="Winged helix-like DNA-binding domain superfamily/Winged helix DNA-binding domain"/>
    <property type="match status" value="1"/>
</dbReference>
<name>A0A7W6BNR9_9SPHN</name>